<sequence length="109" mass="11173">MAPSRTHTVILAHDGRDAGAAARRQAVRAQHIARVGPMAESGLLAIGGAILDAGGAMIGSVAVTAHDTDAAARAWMAEDPYVTGGVWQETVLHGTRFAPLPWQALPGGV</sequence>
<comment type="caution">
    <text evidence="3">The sequence shown here is derived from an EMBL/GenBank/DDBJ whole genome shotgun (WGS) entry which is preliminary data.</text>
</comment>
<feature type="domain" description="YCII-related" evidence="2">
    <location>
        <begin position="9"/>
        <end position="90"/>
    </location>
</feature>
<dbReference type="InterPro" id="IPR011008">
    <property type="entry name" value="Dimeric_a/b-barrel"/>
</dbReference>
<reference evidence="4" key="1">
    <citation type="submission" date="2018-06" db="EMBL/GenBank/DDBJ databases">
        <authorList>
            <person name="Khan S.A."/>
        </authorList>
    </citation>
    <scope>NUCLEOTIDE SEQUENCE [LARGE SCALE GENOMIC DNA]</scope>
    <source>
        <strain evidence="4">DB-1506</strain>
    </source>
</reference>
<evidence type="ECO:0000256" key="1">
    <source>
        <dbReference type="ARBA" id="ARBA00007689"/>
    </source>
</evidence>
<organism evidence="3 4">
    <name type="scientific">Roseicella frigidaeris</name>
    <dbReference type="NCBI Taxonomy" id="2230885"/>
    <lineage>
        <taxon>Bacteria</taxon>
        <taxon>Pseudomonadati</taxon>
        <taxon>Pseudomonadota</taxon>
        <taxon>Alphaproteobacteria</taxon>
        <taxon>Acetobacterales</taxon>
        <taxon>Roseomonadaceae</taxon>
        <taxon>Roseicella</taxon>
    </lineage>
</organism>
<dbReference type="EMBL" id="QLIX01000010">
    <property type="protein sequence ID" value="RAI58340.1"/>
    <property type="molecule type" value="Genomic_DNA"/>
</dbReference>
<dbReference type="Pfam" id="PF03795">
    <property type="entry name" value="YCII"/>
    <property type="match status" value="1"/>
</dbReference>
<dbReference type="InterPro" id="IPR051807">
    <property type="entry name" value="Sec-metab_biosynth-assoc"/>
</dbReference>
<dbReference type="InterPro" id="IPR005545">
    <property type="entry name" value="YCII"/>
</dbReference>
<accession>A0A327M5Y2</accession>
<dbReference type="Gene3D" id="3.30.70.1060">
    <property type="entry name" value="Dimeric alpha+beta barrel"/>
    <property type="match status" value="1"/>
</dbReference>
<dbReference type="Proteomes" id="UP000249065">
    <property type="component" value="Unassembled WGS sequence"/>
</dbReference>
<dbReference type="PANTHER" id="PTHR33606">
    <property type="entry name" value="PROTEIN YCII"/>
    <property type="match status" value="1"/>
</dbReference>
<dbReference type="SUPFAM" id="SSF54909">
    <property type="entry name" value="Dimeric alpha+beta barrel"/>
    <property type="match status" value="1"/>
</dbReference>
<proteinExistence type="inferred from homology"/>
<name>A0A327M5Y2_9PROT</name>
<dbReference type="OrthoDB" id="2293521at2"/>
<evidence type="ECO:0000313" key="4">
    <source>
        <dbReference type="Proteomes" id="UP000249065"/>
    </source>
</evidence>
<dbReference type="AlphaFoldDB" id="A0A327M5Y2"/>
<gene>
    <name evidence="3" type="ORF">DOO78_14620</name>
</gene>
<keyword evidence="4" id="KW-1185">Reference proteome</keyword>
<evidence type="ECO:0000259" key="2">
    <source>
        <dbReference type="Pfam" id="PF03795"/>
    </source>
</evidence>
<protein>
    <recommendedName>
        <fullName evidence="2">YCII-related domain-containing protein</fullName>
    </recommendedName>
</protein>
<dbReference type="PANTHER" id="PTHR33606:SF3">
    <property type="entry name" value="PROTEIN YCII"/>
    <property type="match status" value="1"/>
</dbReference>
<evidence type="ECO:0000313" key="3">
    <source>
        <dbReference type="EMBL" id="RAI58340.1"/>
    </source>
</evidence>
<comment type="similarity">
    <text evidence="1">Belongs to the YciI family.</text>
</comment>